<dbReference type="KEGG" id="xcf:J172_03440"/>
<keyword evidence="3" id="KW-1185">Reference proteome</keyword>
<dbReference type="Proteomes" id="UP000653002">
    <property type="component" value="Unassembled WGS sequence"/>
</dbReference>
<comment type="caution">
    <text evidence="1">The sequence shown here is derived from an EMBL/GenBank/DDBJ whole genome shotgun (WGS) entry which is preliminary data.</text>
</comment>
<dbReference type="PATRIC" id="fig|434928.28.peg.3559"/>
<dbReference type="KEGG" id="xcr:J163_03426"/>
<dbReference type="InterPro" id="IPR036895">
    <property type="entry name" value="Uracil-DNA_glycosylase-like_sf"/>
</dbReference>
<dbReference type="AlphaFoldDB" id="A0A0U5FJF9"/>
<dbReference type="KEGG" id="xcw:J162_03429"/>
<reference evidence="2" key="2">
    <citation type="submission" date="2020-01" db="EMBL/GenBank/DDBJ databases">
        <authorList>
            <person name="Richard D."/>
        </authorList>
    </citation>
    <scope>NUCLEOTIDE SEQUENCE</scope>
    <source>
        <strain evidence="2">JP541</strain>
    </source>
</reference>
<proteinExistence type="predicted"/>
<name>A0A0U5FJF9_XANCI</name>
<dbReference type="SUPFAM" id="SSF52141">
    <property type="entry name" value="Uracil-DNA glycosylase-like"/>
    <property type="match status" value="1"/>
</dbReference>
<organism evidence="1 3">
    <name type="scientific">Xanthomonas citri pv. citri</name>
    <dbReference type="NCBI Taxonomy" id="611301"/>
    <lineage>
        <taxon>Bacteria</taxon>
        <taxon>Pseudomonadati</taxon>
        <taxon>Pseudomonadota</taxon>
        <taxon>Gammaproteobacteria</taxon>
        <taxon>Lysobacterales</taxon>
        <taxon>Lysobacteraceae</taxon>
        <taxon>Xanthomonas</taxon>
    </lineage>
</organism>
<sequence>MEDTESLKFEDWPDAVAFVPYVGSRYYLEGFGGRRVLLLGESHYREDGLTDDPAFTRPFTRDTFGDMETCERKGGGKFFDELDRLLTGKGTPALSGAAQAWERVALCNLSQRFAGTAAGHRPLGSDFKDGGKVLVSAILPILQPEVILVLGRTAWRMFAHGERTDRPIFHARYVNSEGRRRRYLEERHVWALDYGNGMAWMTWVYHPSWNVDCWEDRAAALRHLLECPHDRPMA</sequence>
<dbReference type="Proteomes" id="UP000052230">
    <property type="component" value="Unassembled WGS sequence"/>
</dbReference>
<dbReference type="EMBL" id="JAABFR010000345">
    <property type="protein sequence ID" value="MBD4335747.1"/>
    <property type="molecule type" value="Genomic_DNA"/>
</dbReference>
<dbReference type="KEGG" id="xcm:J164_03425"/>
<reference evidence="1 3" key="1">
    <citation type="submission" date="2014-09" db="EMBL/GenBank/DDBJ databases">
        <authorList>
            <person name="Regsiter A."/>
        </authorList>
    </citation>
    <scope>NUCLEOTIDE SEQUENCE [LARGE SCALE GENOMIC DNA]</scope>
</reference>
<evidence type="ECO:0000313" key="2">
    <source>
        <dbReference type="EMBL" id="MBD4335747.1"/>
    </source>
</evidence>
<accession>A0A0U5FJF9</accession>
<dbReference type="RefSeq" id="WP_011052145.1">
    <property type="nucleotide sequence ID" value="NZ_CAVLHM010000064.1"/>
</dbReference>
<protein>
    <recommendedName>
        <fullName evidence="4">Uracil-DNA glycosylase-like domain-containing protein</fullName>
    </recommendedName>
</protein>
<dbReference type="Gene3D" id="3.40.470.10">
    <property type="entry name" value="Uracil-DNA glycosylase-like domain"/>
    <property type="match status" value="1"/>
</dbReference>
<gene>
    <name evidence="2" type="ORF">GUH15_06670</name>
    <name evidence="1" type="ORF">XAC3562_750020</name>
</gene>
<evidence type="ECO:0000313" key="1">
    <source>
        <dbReference type="EMBL" id="CEG17956.1"/>
    </source>
</evidence>
<evidence type="ECO:0000313" key="3">
    <source>
        <dbReference type="Proteomes" id="UP000052230"/>
    </source>
</evidence>
<dbReference type="KEGG" id="xcn:J169_03448"/>
<dbReference type="KEGG" id="xcu:J159_03425"/>
<dbReference type="GeneID" id="66912321"/>
<evidence type="ECO:0008006" key="4">
    <source>
        <dbReference type="Google" id="ProtNLM"/>
    </source>
</evidence>
<dbReference type="EMBL" id="CCXZ01000172">
    <property type="protein sequence ID" value="CEG17956.1"/>
    <property type="molecule type" value="Genomic_DNA"/>
</dbReference>